<proteinExistence type="predicted"/>
<protein>
    <submittedName>
        <fullName evidence="2">Small basic protein</fullName>
    </submittedName>
</protein>
<name>A0A1H2SWT0_ACIFE</name>
<dbReference type="GeneID" id="78334994"/>
<keyword evidence="1" id="KW-0472">Membrane</keyword>
<evidence type="ECO:0000313" key="3">
    <source>
        <dbReference type="Proteomes" id="UP000182379"/>
    </source>
</evidence>
<dbReference type="Pfam" id="PF06947">
    <property type="entry name" value="DUF1290"/>
    <property type="match status" value="1"/>
</dbReference>
<dbReference type="OMA" id="TGFFFNI"/>
<evidence type="ECO:0000313" key="2">
    <source>
        <dbReference type="EMBL" id="SDW36050.1"/>
    </source>
</evidence>
<dbReference type="AlphaFoldDB" id="A0A1H2SWT0"/>
<accession>A0A1H2SWT0</accession>
<comment type="caution">
    <text evidence="2">The sequence shown here is derived from an EMBL/GenBank/DDBJ whole genome shotgun (WGS) entry which is preliminary data.</text>
</comment>
<evidence type="ECO:0000256" key="1">
    <source>
        <dbReference type="SAM" id="Phobius"/>
    </source>
</evidence>
<sequence>MIYALLGLGAGIALGAWFPVVPPMYSKLVAVAFMGCLDAAFGGFRSSLERHFDLKIFLSGFFANGIFAVFLCYFGYRLGMDLYYVAMIAFGLRIFNNIAIIRRLLMGS</sequence>
<keyword evidence="1" id="KW-0812">Transmembrane</keyword>
<dbReference type="EMBL" id="FNOP01000001">
    <property type="protein sequence ID" value="SDW36050.1"/>
    <property type="molecule type" value="Genomic_DNA"/>
</dbReference>
<feature type="transmembrane region" description="Helical" evidence="1">
    <location>
        <begin position="56"/>
        <end position="76"/>
    </location>
</feature>
<dbReference type="RefSeq" id="WP_012938645.1">
    <property type="nucleotide sequence ID" value="NZ_CALAKB010000032.1"/>
</dbReference>
<feature type="transmembrane region" description="Helical" evidence="1">
    <location>
        <begin position="82"/>
        <end position="101"/>
    </location>
</feature>
<gene>
    <name evidence="2" type="ORF">SAMN05216495_10138</name>
</gene>
<keyword evidence="1" id="KW-1133">Transmembrane helix</keyword>
<dbReference type="InterPro" id="IPR009709">
    <property type="entry name" value="DUF1290"/>
</dbReference>
<dbReference type="Proteomes" id="UP000182379">
    <property type="component" value="Unassembled WGS sequence"/>
</dbReference>
<reference evidence="2 3" key="1">
    <citation type="submission" date="2016-10" db="EMBL/GenBank/DDBJ databases">
        <authorList>
            <person name="Varghese N."/>
            <person name="Submissions S."/>
        </authorList>
    </citation>
    <scope>NUCLEOTIDE SEQUENCE [LARGE SCALE GENOMIC DNA]</scope>
    <source>
        <strain evidence="2 3">WCC6</strain>
    </source>
</reference>
<organism evidence="2 3">
    <name type="scientific">Acidaminococcus fermentans</name>
    <dbReference type="NCBI Taxonomy" id="905"/>
    <lineage>
        <taxon>Bacteria</taxon>
        <taxon>Bacillati</taxon>
        <taxon>Bacillota</taxon>
        <taxon>Negativicutes</taxon>
        <taxon>Acidaminococcales</taxon>
        <taxon>Acidaminococcaceae</taxon>
        <taxon>Acidaminococcus</taxon>
    </lineage>
</organism>